<organism evidence="1 2">
    <name type="scientific">Crateriforma conspicua</name>
    <dbReference type="NCBI Taxonomy" id="2527996"/>
    <lineage>
        <taxon>Bacteria</taxon>
        <taxon>Pseudomonadati</taxon>
        <taxon>Planctomycetota</taxon>
        <taxon>Planctomycetia</taxon>
        <taxon>Planctomycetales</taxon>
        <taxon>Planctomycetaceae</taxon>
        <taxon>Crateriforma</taxon>
    </lineage>
</organism>
<evidence type="ECO:0008006" key="3">
    <source>
        <dbReference type="Google" id="ProtNLM"/>
    </source>
</evidence>
<evidence type="ECO:0000313" key="1">
    <source>
        <dbReference type="EMBL" id="TWT69797.1"/>
    </source>
</evidence>
<dbReference type="Pfam" id="PF07396">
    <property type="entry name" value="Porin_O_P"/>
    <property type="match status" value="1"/>
</dbReference>
<dbReference type="InterPro" id="IPR010870">
    <property type="entry name" value="Porin_O/P"/>
</dbReference>
<name>A0A5C5Y2D6_9PLAN</name>
<protein>
    <recommendedName>
        <fullName evidence="3">Phosphate-selective porin O and P</fullName>
    </recommendedName>
</protein>
<dbReference type="Gene3D" id="2.40.160.10">
    <property type="entry name" value="Porin"/>
    <property type="match status" value="1"/>
</dbReference>
<proteinExistence type="predicted"/>
<dbReference type="OrthoDB" id="9760167at2"/>
<dbReference type="AlphaFoldDB" id="A0A5C5Y2D6"/>
<dbReference type="RefSeq" id="WP_146439044.1">
    <property type="nucleotide sequence ID" value="NZ_SJPL01000001.1"/>
</dbReference>
<comment type="caution">
    <text evidence="1">The sequence shown here is derived from an EMBL/GenBank/DDBJ whole genome shotgun (WGS) entry which is preliminary data.</text>
</comment>
<accession>A0A5C5Y2D6</accession>
<dbReference type="InterPro" id="IPR023614">
    <property type="entry name" value="Porin_dom_sf"/>
</dbReference>
<dbReference type="EMBL" id="SJPL01000001">
    <property type="protein sequence ID" value="TWT69797.1"/>
    <property type="molecule type" value="Genomic_DNA"/>
</dbReference>
<gene>
    <name evidence="1" type="ORF">Pan14r_20900</name>
</gene>
<sequence>MRRLVILLAILCHWAVDLRGQGTGDDEATVRLAPPQLAESNDPIDFVLPPLVGAPAESAGEAVQTQTSVIQPTSTNEIQSDARLDWLDDVQVGYDNGFVIASDHPIELATEDSDYVLRINGWGQLRHTATNFHSGTNDLNQFQLKRGRLIFAGNAFEPDLNYFVQFDGRSSSGDDVRLLDYYLDYDVGHAQWNRPRGALVLRAGKYKVPFSMARWMSGREFQFADRSVASTFFDVNRSFAWGVHGKLHPLGRPFHWDVAIFNGLVTGGAETGSSGNLDDNFAFSLRLHAFPTGDWGSTTLADLEHHDDLATRIGFGVATTRINRSGSTEFTRLRVIDSGLRLSDLLPADVDDYSVALFATDVSTKFRGWSTTLEYYFRTIGNFSGSQSEDLFDHGLWLQIGKFVIPHRMELVTRWSHITGDSGTLGRQNQSAEEIAAAMVWYLRQQHCKWVTDATYVDGAPIDSASLDLAPGNAGWLFRSQVQFSF</sequence>
<evidence type="ECO:0000313" key="2">
    <source>
        <dbReference type="Proteomes" id="UP000317238"/>
    </source>
</evidence>
<keyword evidence="2" id="KW-1185">Reference proteome</keyword>
<reference evidence="1 2" key="1">
    <citation type="submission" date="2019-02" db="EMBL/GenBank/DDBJ databases">
        <title>Deep-cultivation of Planctomycetes and their phenomic and genomic characterization uncovers novel biology.</title>
        <authorList>
            <person name="Wiegand S."/>
            <person name="Jogler M."/>
            <person name="Boedeker C."/>
            <person name="Pinto D."/>
            <person name="Vollmers J."/>
            <person name="Rivas-Marin E."/>
            <person name="Kohn T."/>
            <person name="Peeters S.H."/>
            <person name="Heuer A."/>
            <person name="Rast P."/>
            <person name="Oberbeckmann S."/>
            <person name="Bunk B."/>
            <person name="Jeske O."/>
            <person name="Meyerdierks A."/>
            <person name="Storesund J.E."/>
            <person name="Kallscheuer N."/>
            <person name="Luecker S."/>
            <person name="Lage O.M."/>
            <person name="Pohl T."/>
            <person name="Merkel B.J."/>
            <person name="Hornburger P."/>
            <person name="Mueller R.-W."/>
            <person name="Bruemmer F."/>
            <person name="Labrenz M."/>
            <person name="Spormann A.M."/>
            <person name="Op Den Camp H."/>
            <person name="Overmann J."/>
            <person name="Amann R."/>
            <person name="Jetten M.S.M."/>
            <person name="Mascher T."/>
            <person name="Medema M.H."/>
            <person name="Devos D.P."/>
            <person name="Kaster A.-K."/>
            <person name="Ovreas L."/>
            <person name="Rohde M."/>
            <person name="Galperin M.Y."/>
            <person name="Jogler C."/>
        </authorList>
    </citation>
    <scope>NUCLEOTIDE SEQUENCE [LARGE SCALE GENOMIC DNA]</scope>
    <source>
        <strain evidence="1 2">Pan14r</strain>
    </source>
</reference>
<dbReference type="Proteomes" id="UP000317238">
    <property type="component" value="Unassembled WGS sequence"/>
</dbReference>